<name>A0A5B7F8X1_PORTR</name>
<organism evidence="1 2">
    <name type="scientific">Portunus trituberculatus</name>
    <name type="common">Swimming crab</name>
    <name type="synonym">Neptunus trituberculatus</name>
    <dbReference type="NCBI Taxonomy" id="210409"/>
    <lineage>
        <taxon>Eukaryota</taxon>
        <taxon>Metazoa</taxon>
        <taxon>Ecdysozoa</taxon>
        <taxon>Arthropoda</taxon>
        <taxon>Crustacea</taxon>
        <taxon>Multicrustacea</taxon>
        <taxon>Malacostraca</taxon>
        <taxon>Eumalacostraca</taxon>
        <taxon>Eucarida</taxon>
        <taxon>Decapoda</taxon>
        <taxon>Pleocyemata</taxon>
        <taxon>Brachyura</taxon>
        <taxon>Eubrachyura</taxon>
        <taxon>Portunoidea</taxon>
        <taxon>Portunidae</taxon>
        <taxon>Portuninae</taxon>
        <taxon>Portunus</taxon>
    </lineage>
</organism>
<dbReference type="AlphaFoldDB" id="A0A5B7F8X1"/>
<dbReference type="Proteomes" id="UP000324222">
    <property type="component" value="Unassembled WGS sequence"/>
</dbReference>
<keyword evidence="2" id="KW-1185">Reference proteome</keyword>
<gene>
    <name evidence="1" type="ORF">E2C01_035137</name>
</gene>
<sequence length="69" mass="7868">MTQLPGGLRTAASRVELLHIHRSLSRRLLKYRGPHRLEEEWGVQDGGGARMTGGIKMADVEEGNEWRWN</sequence>
<comment type="caution">
    <text evidence="1">The sequence shown here is derived from an EMBL/GenBank/DDBJ whole genome shotgun (WGS) entry which is preliminary data.</text>
</comment>
<accession>A0A5B7F8X1</accession>
<evidence type="ECO:0000313" key="1">
    <source>
        <dbReference type="EMBL" id="MPC41538.1"/>
    </source>
</evidence>
<dbReference type="EMBL" id="VSRR010005094">
    <property type="protein sequence ID" value="MPC41538.1"/>
    <property type="molecule type" value="Genomic_DNA"/>
</dbReference>
<evidence type="ECO:0000313" key="2">
    <source>
        <dbReference type="Proteomes" id="UP000324222"/>
    </source>
</evidence>
<reference evidence="1 2" key="1">
    <citation type="submission" date="2019-05" db="EMBL/GenBank/DDBJ databases">
        <title>Another draft genome of Portunus trituberculatus and its Hox gene families provides insights of decapod evolution.</title>
        <authorList>
            <person name="Jeong J.-H."/>
            <person name="Song I."/>
            <person name="Kim S."/>
            <person name="Choi T."/>
            <person name="Kim D."/>
            <person name="Ryu S."/>
            <person name="Kim W."/>
        </authorList>
    </citation>
    <scope>NUCLEOTIDE SEQUENCE [LARGE SCALE GENOMIC DNA]</scope>
    <source>
        <tissue evidence="1">Muscle</tissue>
    </source>
</reference>
<proteinExistence type="predicted"/>
<protein>
    <submittedName>
        <fullName evidence="1">Uncharacterized protein</fullName>
    </submittedName>
</protein>